<keyword evidence="1" id="KW-1133">Transmembrane helix</keyword>
<organism evidence="2 3">
    <name type="scientific">Manihot esculenta</name>
    <name type="common">Cassava</name>
    <name type="synonym">Jatropha manihot</name>
    <dbReference type="NCBI Taxonomy" id="3983"/>
    <lineage>
        <taxon>Eukaryota</taxon>
        <taxon>Viridiplantae</taxon>
        <taxon>Streptophyta</taxon>
        <taxon>Embryophyta</taxon>
        <taxon>Tracheophyta</taxon>
        <taxon>Spermatophyta</taxon>
        <taxon>Magnoliopsida</taxon>
        <taxon>eudicotyledons</taxon>
        <taxon>Gunneridae</taxon>
        <taxon>Pentapetalae</taxon>
        <taxon>rosids</taxon>
        <taxon>fabids</taxon>
        <taxon>Malpighiales</taxon>
        <taxon>Euphorbiaceae</taxon>
        <taxon>Crotonoideae</taxon>
        <taxon>Manihoteae</taxon>
        <taxon>Manihot</taxon>
    </lineage>
</organism>
<keyword evidence="1" id="KW-0812">Transmembrane</keyword>
<evidence type="ECO:0000313" key="2">
    <source>
        <dbReference type="EMBL" id="OAY30556.1"/>
    </source>
</evidence>
<dbReference type="PANTHER" id="PTHR15852:SF24">
    <property type="entry name" value="OS02G0651300 PROTEIN"/>
    <property type="match status" value="1"/>
</dbReference>
<dbReference type="EMBL" id="CM004400">
    <property type="protein sequence ID" value="OAY30556.1"/>
    <property type="molecule type" value="Genomic_DNA"/>
</dbReference>
<keyword evidence="3" id="KW-1185">Reference proteome</keyword>
<accession>A0A2C9UJL9</accession>
<feature type="transmembrane region" description="Helical" evidence="1">
    <location>
        <begin position="168"/>
        <end position="188"/>
    </location>
</feature>
<evidence type="ECO:0000256" key="1">
    <source>
        <dbReference type="SAM" id="Phobius"/>
    </source>
</evidence>
<dbReference type="AlphaFoldDB" id="A0A2C9UJL9"/>
<comment type="caution">
    <text evidence="2">The sequence shown here is derived from an EMBL/GenBank/DDBJ whole genome shotgun (WGS) entry which is preliminary data.</text>
</comment>
<dbReference type="Proteomes" id="UP000091857">
    <property type="component" value="Chromosome 14"/>
</dbReference>
<keyword evidence="1" id="KW-0472">Membrane</keyword>
<reference evidence="3" key="1">
    <citation type="journal article" date="2016" name="Nat. Biotechnol.">
        <title>Sequencing wild and cultivated cassava and related species reveals extensive interspecific hybridization and genetic diversity.</title>
        <authorList>
            <person name="Bredeson J.V."/>
            <person name="Lyons J.B."/>
            <person name="Prochnik S.E."/>
            <person name="Wu G.A."/>
            <person name="Ha C.M."/>
            <person name="Edsinger-Gonzales E."/>
            <person name="Grimwood J."/>
            <person name="Schmutz J."/>
            <person name="Rabbi I.Y."/>
            <person name="Egesi C."/>
            <person name="Nauluvula P."/>
            <person name="Lebot V."/>
            <person name="Ndunguru J."/>
            <person name="Mkamilo G."/>
            <person name="Bart R.S."/>
            <person name="Setter T.L."/>
            <person name="Gleadow R.M."/>
            <person name="Kulakow P."/>
            <person name="Ferguson M.E."/>
            <person name="Rounsley S."/>
            <person name="Rokhsar D.S."/>
        </authorList>
    </citation>
    <scope>NUCLEOTIDE SEQUENCE [LARGE SCALE GENOMIC DNA]</scope>
    <source>
        <strain evidence="3">cv. AM560-2</strain>
    </source>
</reference>
<sequence>MGSLGRVLAVLYPNKLLSLSGSHGLHHLNCRFKGFDRKLSSKWRSMASEFESSSFAPSGDSDSTDNNAAGFCIIEGPETVQDFAKMELQEIRDNIRSRRNKIFLQMEESAENLKLYYATCFSLIAGIIIFGGLLAPILEIKLGLGGTSYADFIRSVHLPMQLSQVDPIVASFSGGAVGVISALMVVEINNVKQQEHKRCKYCLGTGYLACARCSSTGSLVLVATVSTVNGGDQPLSTPKTERCSNCSGSGKVMCPTCLCTGMAMASEHDPRIDPFD</sequence>
<protein>
    <submittedName>
        <fullName evidence="2">Uncharacterized protein</fullName>
    </submittedName>
</protein>
<name>A0A2C9UJL9_MANES</name>
<proteinExistence type="predicted"/>
<evidence type="ECO:0000313" key="3">
    <source>
        <dbReference type="Proteomes" id="UP000091857"/>
    </source>
</evidence>
<feature type="transmembrane region" description="Helical" evidence="1">
    <location>
        <begin position="115"/>
        <end position="138"/>
    </location>
</feature>
<dbReference type="STRING" id="3983.A0A2C9UJL9"/>
<dbReference type="PANTHER" id="PTHR15852">
    <property type="entry name" value="PLASTID TRANSCRIPTIONALLY ACTIVE PROTEIN"/>
    <property type="match status" value="1"/>
</dbReference>
<dbReference type="Gramene" id="Manes.14G040300.1.v8.1">
    <property type="protein sequence ID" value="Manes.14G040300.1.v8.1.CDS"/>
    <property type="gene ID" value="Manes.14G040300.v8.1"/>
</dbReference>
<gene>
    <name evidence="2" type="ORF">MANES_14G040300v8</name>
</gene>